<keyword evidence="1" id="KW-1133">Transmembrane helix</keyword>
<proteinExistence type="predicted"/>
<keyword evidence="1" id="KW-0472">Membrane</keyword>
<dbReference type="AlphaFoldDB" id="A0A9P6CUX5"/>
<name>A0A9P6CUX5_9AGAR</name>
<feature type="transmembrane region" description="Helical" evidence="1">
    <location>
        <begin position="221"/>
        <end position="241"/>
    </location>
</feature>
<feature type="transmembrane region" description="Helical" evidence="1">
    <location>
        <begin position="253"/>
        <end position="273"/>
    </location>
</feature>
<evidence type="ECO:0000313" key="3">
    <source>
        <dbReference type="Proteomes" id="UP000807469"/>
    </source>
</evidence>
<keyword evidence="1" id="KW-0812">Transmembrane</keyword>
<keyword evidence="3" id="KW-1185">Reference proteome</keyword>
<evidence type="ECO:0000313" key="2">
    <source>
        <dbReference type="EMBL" id="KAF9481086.1"/>
    </source>
</evidence>
<dbReference type="OrthoDB" id="2905268at2759"/>
<feature type="transmembrane region" description="Helical" evidence="1">
    <location>
        <begin position="143"/>
        <end position="165"/>
    </location>
</feature>
<sequence length="338" mass="37507">MATSYTPNTDLWAERSRFNGMLLGSVSYGIFFLLTIQTTKAILGKRNYNRDSSISGRTRTIFLTYIATTFVLATIGFASNARYTQTIWIDSRDIPGGPPVLINTELNFWINRLALSCYYIMEWLMSALLLYRTFIIWDHNIFVVLLMSSLFLGSIASSIVVLVQSRIKDFFDINSQIAYLSLTVGTNVLYTLLVVAKLLYAHLAMQRIPENVVYTKAYTSVIAMIVESAALYSILGVLYIASFATHSNFSNLIFLAISHVQGIAQLLIILRVVNGRAYRGTQDVDTKPQSGIVFGEIQIEPDMVISGTSQGLTVMGGSTLNSFRADGKSTNGEQKSNV</sequence>
<feature type="transmembrane region" description="Helical" evidence="1">
    <location>
        <begin position="20"/>
        <end position="39"/>
    </location>
</feature>
<accession>A0A9P6CUX5</accession>
<reference evidence="2" key="1">
    <citation type="submission" date="2020-11" db="EMBL/GenBank/DDBJ databases">
        <authorList>
            <consortium name="DOE Joint Genome Institute"/>
            <person name="Ahrendt S."/>
            <person name="Riley R."/>
            <person name="Andreopoulos W."/>
            <person name="Labutti K."/>
            <person name="Pangilinan J."/>
            <person name="Ruiz-Duenas F.J."/>
            <person name="Barrasa J.M."/>
            <person name="Sanchez-Garcia M."/>
            <person name="Camarero S."/>
            <person name="Miyauchi S."/>
            <person name="Serrano A."/>
            <person name="Linde D."/>
            <person name="Babiker R."/>
            <person name="Drula E."/>
            <person name="Ayuso-Fernandez I."/>
            <person name="Pacheco R."/>
            <person name="Padilla G."/>
            <person name="Ferreira P."/>
            <person name="Barriuso J."/>
            <person name="Kellner H."/>
            <person name="Castanera R."/>
            <person name="Alfaro M."/>
            <person name="Ramirez L."/>
            <person name="Pisabarro A.G."/>
            <person name="Kuo A."/>
            <person name="Tritt A."/>
            <person name="Lipzen A."/>
            <person name="He G."/>
            <person name="Yan M."/>
            <person name="Ng V."/>
            <person name="Cullen D."/>
            <person name="Martin F."/>
            <person name="Rosso M.-N."/>
            <person name="Henrissat B."/>
            <person name="Hibbett D."/>
            <person name="Martinez A.T."/>
            <person name="Grigoriev I.V."/>
        </authorList>
    </citation>
    <scope>NUCLEOTIDE SEQUENCE</scope>
    <source>
        <strain evidence="2">CIRM-BRFM 674</strain>
    </source>
</reference>
<organism evidence="2 3">
    <name type="scientific">Pholiota conissans</name>
    <dbReference type="NCBI Taxonomy" id="109636"/>
    <lineage>
        <taxon>Eukaryota</taxon>
        <taxon>Fungi</taxon>
        <taxon>Dikarya</taxon>
        <taxon>Basidiomycota</taxon>
        <taxon>Agaricomycotina</taxon>
        <taxon>Agaricomycetes</taxon>
        <taxon>Agaricomycetidae</taxon>
        <taxon>Agaricales</taxon>
        <taxon>Agaricineae</taxon>
        <taxon>Strophariaceae</taxon>
        <taxon>Pholiota</taxon>
    </lineage>
</organism>
<feature type="transmembrane region" description="Helical" evidence="1">
    <location>
        <begin position="60"/>
        <end position="78"/>
    </location>
</feature>
<protein>
    <submittedName>
        <fullName evidence="2">Uncharacterized protein</fullName>
    </submittedName>
</protein>
<comment type="caution">
    <text evidence="2">The sequence shown here is derived from an EMBL/GenBank/DDBJ whole genome shotgun (WGS) entry which is preliminary data.</text>
</comment>
<feature type="transmembrane region" description="Helical" evidence="1">
    <location>
        <begin position="177"/>
        <end position="200"/>
    </location>
</feature>
<dbReference type="EMBL" id="MU155184">
    <property type="protein sequence ID" value="KAF9481086.1"/>
    <property type="molecule type" value="Genomic_DNA"/>
</dbReference>
<evidence type="ECO:0000256" key="1">
    <source>
        <dbReference type="SAM" id="Phobius"/>
    </source>
</evidence>
<gene>
    <name evidence="2" type="ORF">BDN70DRAFT_876827</name>
</gene>
<dbReference type="Proteomes" id="UP000807469">
    <property type="component" value="Unassembled WGS sequence"/>
</dbReference>